<dbReference type="EC" id="3.1.1.-" evidence="6"/>
<dbReference type="SUPFAM" id="SSF53474">
    <property type="entry name" value="alpha/beta-Hydrolases"/>
    <property type="match status" value="1"/>
</dbReference>
<accession>A0A8S4EZ37</accession>
<keyword evidence="6" id="KW-0732">Signal</keyword>
<evidence type="ECO:0000259" key="7">
    <source>
        <dbReference type="Pfam" id="PF00135"/>
    </source>
</evidence>
<keyword evidence="2" id="KW-0719">Serine esterase</keyword>
<keyword evidence="9" id="KW-1185">Reference proteome</keyword>
<protein>
    <recommendedName>
        <fullName evidence="6">Carboxylic ester hydrolase</fullName>
        <ecNumber evidence="6">3.1.1.-</ecNumber>
    </recommendedName>
</protein>
<evidence type="ECO:0000256" key="1">
    <source>
        <dbReference type="ARBA" id="ARBA00005964"/>
    </source>
</evidence>
<feature type="signal peptide" evidence="6">
    <location>
        <begin position="1"/>
        <end position="21"/>
    </location>
</feature>
<proteinExistence type="inferred from homology"/>
<gene>
    <name evidence="8" type="ORF">PLXY2_LOCUS7296</name>
</gene>
<organism evidence="8 9">
    <name type="scientific">Plutella xylostella</name>
    <name type="common">Diamondback moth</name>
    <name type="synonym">Plutella maculipennis</name>
    <dbReference type="NCBI Taxonomy" id="51655"/>
    <lineage>
        <taxon>Eukaryota</taxon>
        <taxon>Metazoa</taxon>
        <taxon>Ecdysozoa</taxon>
        <taxon>Arthropoda</taxon>
        <taxon>Hexapoda</taxon>
        <taxon>Insecta</taxon>
        <taxon>Pterygota</taxon>
        <taxon>Neoptera</taxon>
        <taxon>Endopterygota</taxon>
        <taxon>Lepidoptera</taxon>
        <taxon>Glossata</taxon>
        <taxon>Ditrysia</taxon>
        <taxon>Yponomeutoidea</taxon>
        <taxon>Plutellidae</taxon>
        <taxon>Plutella</taxon>
    </lineage>
</organism>
<evidence type="ECO:0000313" key="8">
    <source>
        <dbReference type="EMBL" id="CAG9120894.1"/>
    </source>
</evidence>
<evidence type="ECO:0000256" key="4">
    <source>
        <dbReference type="ARBA" id="ARBA00023157"/>
    </source>
</evidence>
<dbReference type="InterPro" id="IPR002018">
    <property type="entry name" value="CarbesteraseB"/>
</dbReference>
<keyword evidence="4" id="KW-1015">Disulfide bond</keyword>
<dbReference type="GO" id="GO:0052689">
    <property type="term" value="F:carboxylic ester hydrolase activity"/>
    <property type="evidence" value="ECO:0007669"/>
    <property type="project" value="UniProtKB-KW"/>
</dbReference>
<dbReference type="PROSITE" id="PS00122">
    <property type="entry name" value="CARBOXYLESTERASE_B_1"/>
    <property type="match status" value="1"/>
</dbReference>
<keyword evidence="3 6" id="KW-0378">Hydrolase</keyword>
<dbReference type="InterPro" id="IPR029058">
    <property type="entry name" value="AB_hydrolase_fold"/>
</dbReference>
<dbReference type="InterPro" id="IPR050309">
    <property type="entry name" value="Type-B_Carboxylest/Lipase"/>
</dbReference>
<evidence type="ECO:0000256" key="5">
    <source>
        <dbReference type="ARBA" id="ARBA00023180"/>
    </source>
</evidence>
<evidence type="ECO:0000256" key="3">
    <source>
        <dbReference type="ARBA" id="ARBA00022801"/>
    </source>
</evidence>
<comment type="similarity">
    <text evidence="1 6">Belongs to the type-B carboxylesterase/lipase family.</text>
</comment>
<name>A0A8S4EZ37_PLUXY</name>
<dbReference type="Proteomes" id="UP000653454">
    <property type="component" value="Unassembled WGS sequence"/>
</dbReference>
<evidence type="ECO:0000256" key="6">
    <source>
        <dbReference type="RuleBase" id="RU361235"/>
    </source>
</evidence>
<comment type="caution">
    <text evidence="8">The sequence shown here is derived from an EMBL/GenBank/DDBJ whole genome shotgun (WGS) entry which is preliminary data.</text>
</comment>
<dbReference type="AlphaFoldDB" id="A0A8S4EZ37"/>
<keyword evidence="5" id="KW-0325">Glycoprotein</keyword>
<feature type="chain" id="PRO_5035966780" description="Carboxylic ester hydrolase" evidence="6">
    <location>
        <begin position="22"/>
        <end position="561"/>
    </location>
</feature>
<sequence length="561" mass="62869">MAKYTFFLALLCVLELSYILADVQESVQSKVVKISSGPVRGYKDKKTGIYEFYGIPYASAPTGEDRFKGPLPAPIWLETLEAVDKNIICPQYNDKSHPMHDPSKRIVEDCLIANVFVPDTDETNLPVVVYVHGGAYQIGNGLFLTPEDLVKQGNIIVINFNYRIGIHGFLCLGTEGAPGNAGMKDQVAALKWVNKNIAKFGGNPEDVTIAGYSAGSSSVELLALSRSTRGLFHKVIPESGAGVGVWSVQQNPVEIARKYAMESLNYTADNVSELEAFYKTTPLDKMQIDSFMNEPDSTFVFVPCVERPGPNAFLTEAPLDILKKGKFEKTPFLVGFSNMEGLFRIDVFNDWKDKMNEKFSKFLPADLKFSSEEEREEVAGAIKKFYFGDEAVSETTVQKFVDYFTDVIFAYPILRSVRLQVEAGNTDVFLYEFSYVEEAFYQMMPFKIRGANHCSQSVMVQNVDLLNVITPSENFEKMRKVMRDLWIRFIKTGKPVKEATPDFPSGWPAASAEGSPYMQLDLPPQLKGALLPERARFWDDIYSKYYSTPQPPSTGVDHSEL</sequence>
<dbReference type="InterPro" id="IPR019826">
    <property type="entry name" value="Carboxylesterase_B_AS"/>
</dbReference>
<dbReference type="EMBL" id="CAJHNJ030000024">
    <property type="protein sequence ID" value="CAG9120894.1"/>
    <property type="molecule type" value="Genomic_DNA"/>
</dbReference>
<dbReference type="Pfam" id="PF00135">
    <property type="entry name" value="COesterase"/>
    <property type="match status" value="1"/>
</dbReference>
<evidence type="ECO:0000256" key="2">
    <source>
        <dbReference type="ARBA" id="ARBA00022487"/>
    </source>
</evidence>
<dbReference type="Gene3D" id="3.40.50.1820">
    <property type="entry name" value="alpha/beta hydrolase"/>
    <property type="match status" value="1"/>
</dbReference>
<feature type="domain" description="Carboxylesterase type B" evidence="7">
    <location>
        <begin position="28"/>
        <end position="538"/>
    </location>
</feature>
<evidence type="ECO:0000313" key="9">
    <source>
        <dbReference type="Proteomes" id="UP000653454"/>
    </source>
</evidence>
<reference evidence="8" key="1">
    <citation type="submission" date="2020-11" db="EMBL/GenBank/DDBJ databases">
        <authorList>
            <person name="Whiteford S."/>
        </authorList>
    </citation>
    <scope>NUCLEOTIDE SEQUENCE</scope>
</reference>
<dbReference type="PANTHER" id="PTHR11559">
    <property type="entry name" value="CARBOXYLESTERASE"/>
    <property type="match status" value="1"/>
</dbReference>